<sequence length="334" mass="38780">MYSKRLNRQDPRHFFNLYVHLLVTATNNFKLDFYFYQFLSNRYKPSFVEMHFILCDMLQSDQIFGSALLSGLGGQRCPYPPGIYDLNNMTMPHVPKNFPFPKGRIYCNVSLTEGDVTKLVFYGNIDLEMDFYFYQFLSNRYKPSFVEMHFKLCDMMQSDQIFGSAMLKAAGGQRCPYPPAIYDLTNMTIPYVPKNFPFTKGRIYCNVSLTEGDVTTLVGYGSIDMEMDFYFYQFLSNRYKPSFVEMHFILCDMLQSDQIFGSALLSGLGGQRCPYPPGIYDLNNMTMPHVPKNFPFPKGRIYCNVSLTEGDVTKLVFYGNIDLEVKTWHKNKKN</sequence>
<gene>
    <name evidence="1" type="ORF">PYW08_004826</name>
</gene>
<dbReference type="EMBL" id="CM056793">
    <property type="protein sequence ID" value="KAJ8714845.1"/>
    <property type="molecule type" value="Genomic_DNA"/>
</dbReference>
<name>A0ACC2QHB9_9NEOP</name>
<reference evidence="1" key="1">
    <citation type="submission" date="2023-03" db="EMBL/GenBank/DDBJ databases">
        <title>Chromosome-level genomes of two armyworms, Mythimna separata and Mythimna loreyi, provide insights into the biosynthesis and reception of sex pheromones.</title>
        <authorList>
            <person name="Zhao H."/>
        </authorList>
    </citation>
    <scope>NUCLEOTIDE SEQUENCE</scope>
    <source>
        <strain evidence="1">BeijingLab</strain>
    </source>
</reference>
<comment type="caution">
    <text evidence="1">The sequence shown here is derived from an EMBL/GenBank/DDBJ whole genome shotgun (WGS) entry which is preliminary data.</text>
</comment>
<organism evidence="1 2">
    <name type="scientific">Mythimna loreyi</name>
    <dbReference type="NCBI Taxonomy" id="667449"/>
    <lineage>
        <taxon>Eukaryota</taxon>
        <taxon>Metazoa</taxon>
        <taxon>Ecdysozoa</taxon>
        <taxon>Arthropoda</taxon>
        <taxon>Hexapoda</taxon>
        <taxon>Insecta</taxon>
        <taxon>Pterygota</taxon>
        <taxon>Neoptera</taxon>
        <taxon>Endopterygota</taxon>
        <taxon>Lepidoptera</taxon>
        <taxon>Glossata</taxon>
        <taxon>Ditrysia</taxon>
        <taxon>Noctuoidea</taxon>
        <taxon>Noctuidae</taxon>
        <taxon>Noctuinae</taxon>
        <taxon>Hadenini</taxon>
        <taxon>Mythimna</taxon>
    </lineage>
</organism>
<keyword evidence="2" id="KW-1185">Reference proteome</keyword>
<evidence type="ECO:0000313" key="1">
    <source>
        <dbReference type="EMBL" id="KAJ8714845.1"/>
    </source>
</evidence>
<accession>A0ACC2QHB9</accession>
<evidence type="ECO:0000313" key="2">
    <source>
        <dbReference type="Proteomes" id="UP001231649"/>
    </source>
</evidence>
<protein>
    <submittedName>
        <fullName evidence="1">Uncharacterized protein</fullName>
    </submittedName>
</protein>
<dbReference type="Proteomes" id="UP001231649">
    <property type="component" value="Chromosome 17"/>
</dbReference>
<proteinExistence type="predicted"/>